<comment type="catalytic activity">
    <reaction evidence="1">
        <text>S-ubiquitinyl-[E2 ubiquitin-conjugating enzyme]-L-cysteine + [acceptor protein]-L-lysine = [E2 ubiquitin-conjugating enzyme]-L-cysteine + N(6)-ubiquitinyl-[acceptor protein]-L-lysine.</text>
        <dbReference type="EC" id="2.3.2.27"/>
    </reaction>
</comment>
<keyword evidence="5" id="KW-0833">Ubl conjugation pathway</keyword>
<keyword evidence="4" id="KW-0808">Transferase</keyword>
<comment type="pathway">
    <text evidence="2">Protein modification; protein ubiquitination.</text>
</comment>
<dbReference type="SUPFAM" id="SSF57850">
    <property type="entry name" value="RING/U-box"/>
    <property type="match status" value="1"/>
</dbReference>
<dbReference type="InterPro" id="IPR011989">
    <property type="entry name" value="ARM-like"/>
</dbReference>
<dbReference type="EMBL" id="JAYKXN010000006">
    <property type="protein sequence ID" value="KAK7278623.1"/>
    <property type="molecule type" value="Genomic_DNA"/>
</dbReference>
<evidence type="ECO:0000313" key="7">
    <source>
        <dbReference type="EMBL" id="KAK7278623.1"/>
    </source>
</evidence>
<keyword evidence="8" id="KW-1185">Reference proteome</keyword>
<protein>
    <recommendedName>
        <fullName evidence="3">RING-type E3 ubiquitin transferase</fullName>
        <ecNumber evidence="3">2.3.2.27</ecNumber>
    </recommendedName>
</protein>
<dbReference type="GO" id="GO:0016567">
    <property type="term" value="P:protein ubiquitination"/>
    <property type="evidence" value="ECO:0007669"/>
    <property type="project" value="InterPro"/>
</dbReference>
<organism evidence="7 8">
    <name type="scientific">Clitoria ternatea</name>
    <name type="common">Butterfly pea</name>
    <dbReference type="NCBI Taxonomy" id="43366"/>
    <lineage>
        <taxon>Eukaryota</taxon>
        <taxon>Viridiplantae</taxon>
        <taxon>Streptophyta</taxon>
        <taxon>Embryophyta</taxon>
        <taxon>Tracheophyta</taxon>
        <taxon>Spermatophyta</taxon>
        <taxon>Magnoliopsida</taxon>
        <taxon>eudicotyledons</taxon>
        <taxon>Gunneridae</taxon>
        <taxon>Pentapetalae</taxon>
        <taxon>rosids</taxon>
        <taxon>fabids</taxon>
        <taxon>Fabales</taxon>
        <taxon>Fabaceae</taxon>
        <taxon>Papilionoideae</taxon>
        <taxon>50 kb inversion clade</taxon>
        <taxon>NPAAA clade</taxon>
        <taxon>indigoferoid/millettioid clade</taxon>
        <taxon>Phaseoleae</taxon>
        <taxon>Clitoria</taxon>
    </lineage>
</organism>
<dbReference type="EC" id="2.3.2.27" evidence="3"/>
<dbReference type="PANTHER" id="PTHR23315:SF335">
    <property type="entry name" value="RING-TYPE E3 UBIQUITIN TRANSFERASE"/>
    <property type="match status" value="1"/>
</dbReference>
<dbReference type="SMART" id="SM00504">
    <property type="entry name" value="Ubox"/>
    <property type="match status" value="1"/>
</dbReference>
<dbReference type="GO" id="GO:0061630">
    <property type="term" value="F:ubiquitin protein ligase activity"/>
    <property type="evidence" value="ECO:0007669"/>
    <property type="project" value="UniProtKB-EC"/>
</dbReference>
<dbReference type="InterPro" id="IPR016024">
    <property type="entry name" value="ARM-type_fold"/>
</dbReference>
<evidence type="ECO:0000256" key="3">
    <source>
        <dbReference type="ARBA" id="ARBA00012483"/>
    </source>
</evidence>
<dbReference type="Proteomes" id="UP001359559">
    <property type="component" value="Unassembled WGS sequence"/>
</dbReference>
<dbReference type="PANTHER" id="PTHR23315">
    <property type="entry name" value="U BOX DOMAIN-CONTAINING"/>
    <property type="match status" value="1"/>
</dbReference>
<feature type="domain" description="U-box" evidence="6">
    <location>
        <begin position="59"/>
        <end position="149"/>
    </location>
</feature>
<sequence length="459" mass="51157">MANEEGGSGLKEKLQEHEGLVESEDSIVDEAIQVLNTLKDLKLSASPSLNLQGDNVLPHFLCPISGELIKDPVMLSISQVFLLSLSICLCNINSDDISFLGLIVHCMHAPTYDRPSIKKWLSEIERVCPESRQVLSHAALVPISMGPDIDDGEQVTGEHRYHLHTLLYKLSVPSLSEQRKAAKELQQITRRTPLFIKLPGNPEVLHLLFSSLSSAAPIDSELHEDLLRTVMFLSENEDNNKVFAAENEKALSLVIYSLKSGTMQTRLTAARVISSLSLKFKANRDIIGGNPLAIKFLVELLKVAESFIPAKALINLCIFHDRNKKRVICEGVMQFMLSKITDCTQASNGMLLLVTILSTDCKGAVELGHHGISPILDVLRNQRIPELHKESCLEMLSRLCFSHRNIRQQLADEENTYRTFSNLSESTTSKEWVREYVRAIVTATSSSRKDKVTFSSSLN</sequence>
<dbReference type="InterPro" id="IPR013083">
    <property type="entry name" value="Znf_RING/FYVE/PHD"/>
</dbReference>
<evidence type="ECO:0000256" key="5">
    <source>
        <dbReference type="ARBA" id="ARBA00022786"/>
    </source>
</evidence>
<evidence type="ECO:0000256" key="2">
    <source>
        <dbReference type="ARBA" id="ARBA00004906"/>
    </source>
</evidence>
<name>A0AAN9FT49_CLITE</name>
<accession>A0AAN9FT49</accession>
<dbReference type="SUPFAM" id="SSF48371">
    <property type="entry name" value="ARM repeat"/>
    <property type="match status" value="1"/>
</dbReference>
<dbReference type="Gene3D" id="1.25.10.10">
    <property type="entry name" value="Leucine-rich Repeat Variant"/>
    <property type="match status" value="1"/>
</dbReference>
<evidence type="ECO:0000313" key="8">
    <source>
        <dbReference type="Proteomes" id="UP001359559"/>
    </source>
</evidence>
<gene>
    <name evidence="7" type="ORF">RJT34_23656</name>
</gene>
<evidence type="ECO:0000256" key="1">
    <source>
        <dbReference type="ARBA" id="ARBA00000900"/>
    </source>
</evidence>
<evidence type="ECO:0000256" key="4">
    <source>
        <dbReference type="ARBA" id="ARBA00022679"/>
    </source>
</evidence>
<dbReference type="Gene3D" id="3.30.40.10">
    <property type="entry name" value="Zinc/RING finger domain, C3HC4 (zinc finger)"/>
    <property type="match status" value="1"/>
</dbReference>
<comment type="caution">
    <text evidence="7">The sequence shown here is derived from an EMBL/GenBank/DDBJ whole genome shotgun (WGS) entry which is preliminary data.</text>
</comment>
<reference evidence="7 8" key="1">
    <citation type="submission" date="2024-01" db="EMBL/GenBank/DDBJ databases">
        <title>The genomes of 5 underutilized Papilionoideae crops provide insights into root nodulation and disease resistance.</title>
        <authorList>
            <person name="Yuan L."/>
        </authorList>
    </citation>
    <scope>NUCLEOTIDE SEQUENCE [LARGE SCALE GENOMIC DNA]</scope>
    <source>
        <strain evidence="7">LY-2023</strain>
        <tissue evidence="7">Leaf</tissue>
    </source>
</reference>
<evidence type="ECO:0000259" key="6">
    <source>
        <dbReference type="SMART" id="SM00504"/>
    </source>
</evidence>
<proteinExistence type="predicted"/>
<dbReference type="InterPro" id="IPR003613">
    <property type="entry name" value="Ubox_domain"/>
</dbReference>
<dbReference type="AlphaFoldDB" id="A0AAN9FT49"/>